<dbReference type="Proteomes" id="UP000002640">
    <property type="component" value="Unassembled WGS sequence"/>
</dbReference>
<organism evidence="1 2">
    <name type="scientific">Phytophthora sojae (strain P6497)</name>
    <name type="common">Soybean stem and root rot agent</name>
    <name type="synonym">Phytophthora megasperma f. sp. glycines</name>
    <dbReference type="NCBI Taxonomy" id="1094619"/>
    <lineage>
        <taxon>Eukaryota</taxon>
        <taxon>Sar</taxon>
        <taxon>Stramenopiles</taxon>
        <taxon>Oomycota</taxon>
        <taxon>Peronosporomycetes</taxon>
        <taxon>Peronosporales</taxon>
        <taxon>Peronosporaceae</taxon>
        <taxon>Phytophthora</taxon>
    </lineage>
</organism>
<sequence length="160" mass="18124">MAVAMINAKTTELDWDQVMQTPRGQVVPVYKATEAEWDAYVYSELQKLNSTSMEWIDGEIFIVERPSYEHDRFGLTFRWFITHDHPVMPFLLAHASPLYPGDRLPVQAPKPVIAPLTTVEFNSRLLLGLEPDAALSTQFPDALPIDLYKVLKEAGHDLGI</sequence>
<proteinExistence type="predicted"/>
<dbReference type="AlphaFoldDB" id="G5A1L7"/>
<protein>
    <submittedName>
        <fullName evidence="1">Uncharacterized protein</fullName>
    </submittedName>
</protein>
<dbReference type="RefSeq" id="XP_009533560.1">
    <property type="nucleotide sequence ID" value="XM_009535265.1"/>
</dbReference>
<dbReference type="EMBL" id="JH159158">
    <property type="protein sequence ID" value="EGZ10815.1"/>
    <property type="molecule type" value="Genomic_DNA"/>
</dbReference>
<reference evidence="1 2" key="1">
    <citation type="journal article" date="2006" name="Science">
        <title>Phytophthora genome sequences uncover evolutionary origins and mechanisms of pathogenesis.</title>
        <authorList>
            <person name="Tyler B.M."/>
            <person name="Tripathy S."/>
            <person name="Zhang X."/>
            <person name="Dehal P."/>
            <person name="Jiang R.H."/>
            <person name="Aerts A."/>
            <person name="Arredondo F.D."/>
            <person name="Baxter L."/>
            <person name="Bensasson D."/>
            <person name="Beynon J.L."/>
            <person name="Chapman J."/>
            <person name="Damasceno C.M."/>
            <person name="Dorrance A.E."/>
            <person name="Dou D."/>
            <person name="Dickerman A.W."/>
            <person name="Dubchak I.L."/>
            <person name="Garbelotto M."/>
            <person name="Gijzen M."/>
            <person name="Gordon S.G."/>
            <person name="Govers F."/>
            <person name="Grunwald N.J."/>
            <person name="Huang W."/>
            <person name="Ivors K.L."/>
            <person name="Jones R.W."/>
            <person name="Kamoun S."/>
            <person name="Krampis K."/>
            <person name="Lamour K.H."/>
            <person name="Lee M.K."/>
            <person name="McDonald W.H."/>
            <person name="Medina M."/>
            <person name="Meijer H.J."/>
            <person name="Nordberg E.K."/>
            <person name="Maclean D.J."/>
            <person name="Ospina-Giraldo M.D."/>
            <person name="Morris P.F."/>
            <person name="Phuntumart V."/>
            <person name="Putnam N.H."/>
            <person name="Rash S."/>
            <person name="Rose J.K."/>
            <person name="Sakihama Y."/>
            <person name="Salamov A.A."/>
            <person name="Savidor A."/>
            <person name="Scheuring C.F."/>
            <person name="Smith B.M."/>
            <person name="Sobral B.W."/>
            <person name="Terry A."/>
            <person name="Torto-Alalibo T.A."/>
            <person name="Win J."/>
            <person name="Xu Z."/>
            <person name="Zhang H."/>
            <person name="Grigoriev I.V."/>
            <person name="Rokhsar D.S."/>
            <person name="Boore J.L."/>
        </authorList>
    </citation>
    <scope>NUCLEOTIDE SEQUENCE [LARGE SCALE GENOMIC DNA]</scope>
    <source>
        <strain evidence="1 2">P6497</strain>
    </source>
</reference>
<accession>G5A1L7</accession>
<name>G5A1L7_PHYSP</name>
<evidence type="ECO:0000313" key="1">
    <source>
        <dbReference type="EMBL" id="EGZ10815.1"/>
    </source>
</evidence>
<gene>
    <name evidence="1" type="ORF">PHYSODRAFT_337587</name>
</gene>
<dbReference type="InParanoid" id="G5A1L7"/>
<evidence type="ECO:0000313" key="2">
    <source>
        <dbReference type="Proteomes" id="UP000002640"/>
    </source>
</evidence>
<dbReference type="KEGG" id="psoj:PHYSODRAFT_337587"/>
<dbReference type="GeneID" id="20647403"/>
<keyword evidence="2" id="KW-1185">Reference proteome</keyword>